<name>A0A0A8ZNK6_ARUDO</name>
<dbReference type="AlphaFoldDB" id="A0A0A8ZNK6"/>
<reference evidence="1" key="1">
    <citation type="submission" date="2014-09" db="EMBL/GenBank/DDBJ databases">
        <authorList>
            <person name="Magalhaes I.L.F."/>
            <person name="Oliveira U."/>
            <person name="Santos F.R."/>
            <person name="Vidigal T.H.D.A."/>
            <person name="Brescovit A.D."/>
            <person name="Santos A.J."/>
        </authorList>
    </citation>
    <scope>NUCLEOTIDE SEQUENCE</scope>
    <source>
        <tissue evidence="1">Shoot tissue taken approximately 20 cm above the soil surface</tissue>
    </source>
</reference>
<protein>
    <submittedName>
        <fullName evidence="1">Uncharacterized protein</fullName>
    </submittedName>
</protein>
<organism evidence="1">
    <name type="scientific">Arundo donax</name>
    <name type="common">Giant reed</name>
    <name type="synonym">Donax arundinaceus</name>
    <dbReference type="NCBI Taxonomy" id="35708"/>
    <lineage>
        <taxon>Eukaryota</taxon>
        <taxon>Viridiplantae</taxon>
        <taxon>Streptophyta</taxon>
        <taxon>Embryophyta</taxon>
        <taxon>Tracheophyta</taxon>
        <taxon>Spermatophyta</taxon>
        <taxon>Magnoliopsida</taxon>
        <taxon>Liliopsida</taxon>
        <taxon>Poales</taxon>
        <taxon>Poaceae</taxon>
        <taxon>PACMAD clade</taxon>
        <taxon>Arundinoideae</taxon>
        <taxon>Arundineae</taxon>
        <taxon>Arundo</taxon>
    </lineage>
</organism>
<sequence length="26" mass="3096">MPRGVWSGEIAETLRVHTDRRRRGRC</sequence>
<dbReference type="EMBL" id="GBRH01256911">
    <property type="protein sequence ID" value="JAD40984.1"/>
    <property type="molecule type" value="Transcribed_RNA"/>
</dbReference>
<reference evidence="1" key="2">
    <citation type="journal article" date="2015" name="Data Brief">
        <title>Shoot transcriptome of the giant reed, Arundo donax.</title>
        <authorList>
            <person name="Barrero R.A."/>
            <person name="Guerrero F.D."/>
            <person name="Moolhuijzen P."/>
            <person name="Goolsby J.A."/>
            <person name="Tidwell J."/>
            <person name="Bellgard S.E."/>
            <person name="Bellgard M.I."/>
        </authorList>
    </citation>
    <scope>NUCLEOTIDE SEQUENCE</scope>
    <source>
        <tissue evidence="1">Shoot tissue taken approximately 20 cm above the soil surface</tissue>
    </source>
</reference>
<proteinExistence type="predicted"/>
<evidence type="ECO:0000313" key="1">
    <source>
        <dbReference type="EMBL" id="JAD40984.1"/>
    </source>
</evidence>
<accession>A0A0A8ZNK6</accession>